<reference evidence="1 2" key="1">
    <citation type="submission" date="2023-11" db="EMBL/GenBank/DDBJ databases">
        <authorList>
            <person name="Okamura Y."/>
        </authorList>
    </citation>
    <scope>NUCLEOTIDE SEQUENCE [LARGE SCALE GENOMIC DNA]</scope>
</reference>
<dbReference type="Proteomes" id="UP001497472">
    <property type="component" value="Unassembled WGS sequence"/>
</dbReference>
<dbReference type="EMBL" id="CAVLEF010000281">
    <property type="protein sequence ID" value="CAK1555973.1"/>
    <property type="molecule type" value="Genomic_DNA"/>
</dbReference>
<gene>
    <name evidence="1" type="ORF">LNINA_LOCUS14754</name>
</gene>
<name>A0AAV1K4Y9_9NEOP</name>
<dbReference type="AlphaFoldDB" id="A0AAV1K4Y9"/>
<protein>
    <submittedName>
        <fullName evidence="1">Uncharacterized protein</fullName>
    </submittedName>
</protein>
<organism evidence="1 2">
    <name type="scientific">Leptosia nina</name>
    <dbReference type="NCBI Taxonomy" id="320188"/>
    <lineage>
        <taxon>Eukaryota</taxon>
        <taxon>Metazoa</taxon>
        <taxon>Ecdysozoa</taxon>
        <taxon>Arthropoda</taxon>
        <taxon>Hexapoda</taxon>
        <taxon>Insecta</taxon>
        <taxon>Pterygota</taxon>
        <taxon>Neoptera</taxon>
        <taxon>Endopterygota</taxon>
        <taxon>Lepidoptera</taxon>
        <taxon>Glossata</taxon>
        <taxon>Ditrysia</taxon>
        <taxon>Papilionoidea</taxon>
        <taxon>Pieridae</taxon>
        <taxon>Pierinae</taxon>
        <taxon>Leptosia</taxon>
    </lineage>
</organism>
<evidence type="ECO:0000313" key="1">
    <source>
        <dbReference type="EMBL" id="CAK1555973.1"/>
    </source>
</evidence>
<accession>A0AAV1K4Y9</accession>
<evidence type="ECO:0000313" key="2">
    <source>
        <dbReference type="Proteomes" id="UP001497472"/>
    </source>
</evidence>
<comment type="caution">
    <text evidence="1">The sequence shown here is derived from an EMBL/GenBank/DDBJ whole genome shotgun (WGS) entry which is preliminary data.</text>
</comment>
<proteinExistence type="predicted"/>
<keyword evidence="2" id="KW-1185">Reference proteome</keyword>
<sequence>MPNITWSLSDDGHSFSSDGVSGTAQKSFFHDVGCCNLSQYNSHLNYNNVILDLVFSNNEVLVLASSDPLVPEDPNHRALCISADFVQLHALSSSPYIKFVYNCGDFTAISNELDNIDWAKEFSIRSLQDAKYNNLCDYESFILLRERAKALEREMFTDYIARIEESIVKNPKAFWSYVKSKKQSNCYPAVFTYGQHSSGNGDEICNYFCDYFNSFCTILAAPLTAQVRTPG</sequence>